<accession>A0A024WK04</accession>
<dbReference type="AlphaFoldDB" id="A0A024WK04"/>
<feature type="region of interest" description="Disordered" evidence="1">
    <location>
        <begin position="698"/>
        <end position="763"/>
    </location>
</feature>
<dbReference type="Proteomes" id="UP000030699">
    <property type="component" value="Unassembled WGS sequence"/>
</dbReference>
<evidence type="ECO:0000313" key="3">
    <source>
        <dbReference type="Proteomes" id="UP000030699"/>
    </source>
</evidence>
<proteinExistence type="predicted"/>
<feature type="compositionally biased region" description="Basic and acidic residues" evidence="1">
    <location>
        <begin position="588"/>
        <end position="601"/>
    </location>
</feature>
<feature type="compositionally biased region" description="Basic and acidic residues" evidence="1">
    <location>
        <begin position="805"/>
        <end position="820"/>
    </location>
</feature>
<evidence type="ECO:0000313" key="2">
    <source>
        <dbReference type="EMBL" id="ETW47579.1"/>
    </source>
</evidence>
<dbReference type="PANTHER" id="PTHR42264">
    <property type="entry name" value="EPHRIN_REC_LIKE DOMAIN-CONTAINING PROTEIN"/>
    <property type="match status" value="1"/>
</dbReference>
<feature type="compositionally biased region" description="Low complexity" evidence="1">
    <location>
        <begin position="737"/>
        <end position="763"/>
    </location>
</feature>
<reference evidence="2 3" key="1">
    <citation type="submission" date="2013-02" db="EMBL/GenBank/DDBJ databases">
        <title>The Genome Annotation of Plasmodium falciparum MaliPS096_E11.</title>
        <authorList>
            <consortium name="The Broad Institute Genome Sequencing Platform"/>
            <consortium name="The Broad Institute Genome Sequencing Center for Infectious Disease"/>
            <person name="Neafsey D."/>
            <person name="Hoffman S."/>
            <person name="Volkman S."/>
            <person name="Rosenthal P."/>
            <person name="Walker B."/>
            <person name="Young S.K."/>
            <person name="Zeng Q."/>
            <person name="Gargeya S."/>
            <person name="Fitzgerald M."/>
            <person name="Haas B."/>
            <person name="Abouelleil A."/>
            <person name="Allen A.W."/>
            <person name="Alvarado L."/>
            <person name="Arachchi H.M."/>
            <person name="Berlin A.M."/>
            <person name="Chapman S.B."/>
            <person name="Gainer-Dewar J."/>
            <person name="Goldberg J."/>
            <person name="Griggs A."/>
            <person name="Gujja S."/>
            <person name="Hansen M."/>
            <person name="Howarth C."/>
            <person name="Imamovic A."/>
            <person name="Ireland A."/>
            <person name="Larimer J."/>
            <person name="McCowan C."/>
            <person name="Murphy C."/>
            <person name="Pearson M."/>
            <person name="Poon T.W."/>
            <person name="Priest M."/>
            <person name="Roberts A."/>
            <person name="Saif S."/>
            <person name="Shea T."/>
            <person name="Sisk P."/>
            <person name="Sykes S."/>
            <person name="Wortman J."/>
            <person name="Nusbaum C."/>
            <person name="Birren B."/>
        </authorList>
    </citation>
    <scope>NUCLEOTIDE SEQUENCE [LARGE SCALE GENOMIC DNA]</scope>
    <source>
        <strain evidence="2 3">MaliPS096_E11</strain>
    </source>
</reference>
<name>A0A024WK04_PLAFA</name>
<protein>
    <submittedName>
        <fullName evidence="2">Uncharacterized protein</fullName>
    </submittedName>
</protein>
<feature type="compositionally biased region" description="Basic and acidic residues" evidence="1">
    <location>
        <begin position="558"/>
        <end position="580"/>
    </location>
</feature>
<feature type="region of interest" description="Disordered" evidence="1">
    <location>
        <begin position="796"/>
        <end position="820"/>
    </location>
</feature>
<dbReference type="EMBL" id="KI925605">
    <property type="protein sequence ID" value="ETW47579.1"/>
    <property type="molecule type" value="Genomic_DNA"/>
</dbReference>
<gene>
    <name evidence="2" type="ORF">PFMALIP_04441</name>
</gene>
<sequence length="1001" mass="113567">MKKKKKSGEDDVWDESLNDFMELNKNSCSLTRDTIHGRLRPEPEIIENILEELENKIRHYFNLYQIEKEKRTCSDKNNYYLQKELYKAYATLDKNKLYTKKLEDKLNSIKENECNLIDTVRRIDLLYIQLDTLVQSFAGVCTQVIVEINENKDNVMNTIDIKRKKGETIKMLLDYIYPCRTLDPRLNSLYGMLYYQSIGLLKDESFVGPPIPPIPPVVPSESNGWLPPCGNNNNNKMMITSDNYVNILSDHRFSDLIRMVHSGQSAVINYPDIIKNMEDAEKVPHNENKNNININSNLNSNNINMNDKGSSYESLIVQDLTGFDVHIGIIEINCHMNDPKIVCVVRYDDESVNSAIQDVQRVSKPKSPDQVMSTGEYIFNVDNKIHLNKLPQKKTGDVPSFMIDIHDVNAKELLGVCSCSFINEKTLIKNSIWDIYSKKNNSTPDMIIGKIYVTISPYPSKSILPAQLFKNVKHTQYNTTGRMVSQGVVSKSNVDMSKKMNDIKISTKGKVGFQKSAVLSKVIVEKIPLESKMKTSAPIQRGKRVSFKTFSLKLESSGSKEKADNNTEEESKKQREKEENVADNNNRNVDDKKKEGDKNVEETNKISSTFSVKNFIKNFANKIESNKIEKENVSFTLKRKTENEEIKDDKNLTEENKVEKKEPEDENKNKDNIVKKEISKAKDGILKIKLPALAKKEPSIVTKEMAKSNSIEQKLDDEKKMISMGKSIEMKGKGLPASNENNNENKNDNNGNNNNSADGKGIIGKPKIPLPKIKMELKKENLNKILLNKTIAKTSTDETNMSNTKNEEGTKPKFSIFKKDTPLNKKEDSAKVSKFAKISKTVLNKNDMEQNKIAEGSKANDVAMKKETTAKGEIVSEKKKTSKGSMFSFFKLRHSKVENEGDTTKVGEVQKGVSETQKKEVGNKAIEKDVSKMIKLPIQKKEAPSITSQDSVESEELKSRIQEAKSKTLLIDKSKIISKLSKNVLVKKEIKKFVPKLKNFA</sequence>
<reference evidence="2 3" key="2">
    <citation type="submission" date="2013-02" db="EMBL/GenBank/DDBJ databases">
        <title>The Genome Sequence of Plasmodium falciparum MaliPS096_E11.</title>
        <authorList>
            <consortium name="The Broad Institute Genome Sequencing Platform"/>
            <consortium name="The Broad Institute Genome Sequencing Center for Infectious Disease"/>
            <person name="Neafsey D."/>
            <person name="Cheeseman I."/>
            <person name="Volkman S."/>
            <person name="Adams J."/>
            <person name="Walker B."/>
            <person name="Young S.K."/>
            <person name="Zeng Q."/>
            <person name="Gargeya S."/>
            <person name="Fitzgerald M."/>
            <person name="Haas B."/>
            <person name="Abouelleil A."/>
            <person name="Alvarado L."/>
            <person name="Arachchi H.M."/>
            <person name="Berlin A.M."/>
            <person name="Chapman S.B."/>
            <person name="Dewar J."/>
            <person name="Goldberg J."/>
            <person name="Griggs A."/>
            <person name="Gujja S."/>
            <person name="Hansen M."/>
            <person name="Howarth C."/>
            <person name="Imamovic A."/>
            <person name="Larimer J."/>
            <person name="McCowan C."/>
            <person name="Murphy C."/>
            <person name="Neiman D."/>
            <person name="Pearson M."/>
            <person name="Priest M."/>
            <person name="Roberts A."/>
            <person name="Saif S."/>
            <person name="Shea T."/>
            <person name="Sisk P."/>
            <person name="Sykes S."/>
            <person name="Wortman J."/>
            <person name="Nusbaum C."/>
            <person name="Birren B."/>
        </authorList>
    </citation>
    <scope>NUCLEOTIDE SEQUENCE [LARGE SCALE GENOMIC DNA]</scope>
    <source>
        <strain evidence="2 3">MaliPS096_E11</strain>
    </source>
</reference>
<dbReference type="OrthoDB" id="361911at2759"/>
<organism evidence="2 3">
    <name type="scientific">Plasmodium falciparum MaliPS096_E11</name>
    <dbReference type="NCBI Taxonomy" id="1036727"/>
    <lineage>
        <taxon>Eukaryota</taxon>
        <taxon>Sar</taxon>
        <taxon>Alveolata</taxon>
        <taxon>Apicomplexa</taxon>
        <taxon>Aconoidasida</taxon>
        <taxon>Haemosporida</taxon>
        <taxon>Plasmodiidae</taxon>
        <taxon>Plasmodium</taxon>
        <taxon>Plasmodium (Laverania)</taxon>
    </lineage>
</organism>
<feature type="region of interest" description="Disordered" evidence="1">
    <location>
        <begin position="642"/>
        <end position="673"/>
    </location>
</feature>
<feature type="region of interest" description="Disordered" evidence="1">
    <location>
        <begin position="556"/>
        <end position="601"/>
    </location>
</feature>
<evidence type="ECO:0000256" key="1">
    <source>
        <dbReference type="SAM" id="MobiDB-lite"/>
    </source>
</evidence>